<dbReference type="PANTHER" id="PTHR34504">
    <property type="entry name" value="ANTITOXIN HICB"/>
    <property type="match status" value="1"/>
</dbReference>
<evidence type="ECO:0000313" key="2">
    <source>
        <dbReference type="EMBL" id="KAF0132993.1"/>
    </source>
</evidence>
<protein>
    <recommendedName>
        <fullName evidence="1">HicB-like antitoxin of toxin-antitoxin system domain-containing protein</fullName>
    </recommendedName>
</protein>
<feature type="domain" description="HicB-like antitoxin of toxin-antitoxin system" evidence="1">
    <location>
        <begin position="10"/>
        <end position="68"/>
    </location>
</feature>
<sequence length="82" mass="9035">MKKETKILKYTAILEPAEEGGYVVTIPSLPGCVTQGETFEEAKKMAKDAIKGYISVLKADKETIPIESEEHIETKILVPVTI</sequence>
<dbReference type="SUPFAM" id="SSF143100">
    <property type="entry name" value="TTHA1013/TTHA0281-like"/>
    <property type="match status" value="1"/>
</dbReference>
<dbReference type="Gene3D" id="3.30.160.250">
    <property type="match status" value="1"/>
</dbReference>
<organism evidence="2 3">
    <name type="scientific">Candidatus Saganbacteria bacterium</name>
    <dbReference type="NCBI Taxonomy" id="2575572"/>
    <lineage>
        <taxon>Bacteria</taxon>
        <taxon>Bacillati</taxon>
        <taxon>Saganbacteria</taxon>
    </lineage>
</organism>
<evidence type="ECO:0000313" key="3">
    <source>
        <dbReference type="Proteomes" id="UP000488506"/>
    </source>
</evidence>
<dbReference type="EMBL" id="WPAF01000037">
    <property type="protein sequence ID" value="KAF0132993.1"/>
    <property type="molecule type" value="Genomic_DNA"/>
</dbReference>
<name>A0A833KZR5_UNCSA</name>
<dbReference type="InterPro" id="IPR035069">
    <property type="entry name" value="TTHA1013/TTHA0281-like"/>
</dbReference>
<accession>A0A833KZR5</accession>
<evidence type="ECO:0000259" key="1">
    <source>
        <dbReference type="Pfam" id="PF15919"/>
    </source>
</evidence>
<comment type="caution">
    <text evidence="2">The sequence shown here is derived from an EMBL/GenBank/DDBJ whole genome shotgun (WGS) entry which is preliminary data.</text>
</comment>
<dbReference type="AlphaFoldDB" id="A0A833KZR5"/>
<reference evidence="2 3" key="1">
    <citation type="submission" date="2019-12" db="EMBL/GenBank/DDBJ databases">
        <authorList>
            <person name="Wolfe R."/>
            <person name="Danczak R."/>
            <person name="Wilkins M."/>
        </authorList>
    </citation>
    <scope>NUCLEOTIDE SEQUENCE [LARGE SCALE GENOMIC DNA]</scope>
    <source>
        <strain evidence="2">X2_MaxBin.013</strain>
    </source>
</reference>
<dbReference type="Proteomes" id="UP000488506">
    <property type="component" value="Unassembled WGS sequence"/>
</dbReference>
<proteinExistence type="predicted"/>
<gene>
    <name evidence="2" type="ORF">FD145_1468</name>
</gene>
<dbReference type="InterPro" id="IPR051404">
    <property type="entry name" value="TA_system_antitoxin"/>
</dbReference>
<dbReference type="Pfam" id="PF15919">
    <property type="entry name" value="HicB_lk_antitox"/>
    <property type="match status" value="1"/>
</dbReference>
<dbReference type="PANTHER" id="PTHR34504:SF4">
    <property type="entry name" value="ANTITOXIN HICB"/>
    <property type="match status" value="1"/>
</dbReference>
<dbReference type="InterPro" id="IPR031807">
    <property type="entry name" value="HicB-like"/>
</dbReference>